<dbReference type="EMBL" id="JAPFFF010000004">
    <property type="protein sequence ID" value="KAK8891217.1"/>
    <property type="molecule type" value="Genomic_DNA"/>
</dbReference>
<comment type="caution">
    <text evidence="1">The sequence shown here is derived from an EMBL/GenBank/DDBJ whole genome shotgun (WGS) entry which is preliminary data.</text>
</comment>
<accession>A0ABR2KJB9</accession>
<gene>
    <name evidence="1" type="ORF">M9Y10_028424</name>
</gene>
<evidence type="ECO:0000313" key="1">
    <source>
        <dbReference type="EMBL" id="KAK8891217.1"/>
    </source>
</evidence>
<reference evidence="1 2" key="1">
    <citation type="submission" date="2024-04" db="EMBL/GenBank/DDBJ databases">
        <title>Tritrichomonas musculus Genome.</title>
        <authorList>
            <person name="Alves-Ferreira E."/>
            <person name="Grigg M."/>
            <person name="Lorenzi H."/>
            <person name="Galac M."/>
        </authorList>
    </citation>
    <scope>NUCLEOTIDE SEQUENCE [LARGE SCALE GENOMIC DNA]</scope>
    <source>
        <strain evidence="1 2">EAF2021</strain>
    </source>
</reference>
<evidence type="ECO:0000313" key="2">
    <source>
        <dbReference type="Proteomes" id="UP001470230"/>
    </source>
</evidence>
<organism evidence="1 2">
    <name type="scientific">Tritrichomonas musculus</name>
    <dbReference type="NCBI Taxonomy" id="1915356"/>
    <lineage>
        <taxon>Eukaryota</taxon>
        <taxon>Metamonada</taxon>
        <taxon>Parabasalia</taxon>
        <taxon>Tritrichomonadida</taxon>
        <taxon>Tritrichomonadidae</taxon>
        <taxon>Tritrichomonas</taxon>
    </lineage>
</organism>
<proteinExistence type="predicted"/>
<sequence length="228" mass="26568">MNSVSEQIKEYSLNIHLIGINIDPELLKGNEVIVDVSTRPENFKDSFSVSADKLKNLNRILVINVKIPTEQTKKIINEQTELIMFSIKIKDKLQIKKKIGISRLLPHDLPKVTKDQQNLTIYDNIKKIKIYKTSKNQKKEFYIAQEKGFVNNHQISGHNTIKREEIGKMEIQLSLCDPYINTKQRTAKVRSQNSKSNLKSAESEFRFLKSKDSHKFKNRSKCQYEKFN</sequence>
<dbReference type="Proteomes" id="UP001470230">
    <property type="component" value="Unassembled WGS sequence"/>
</dbReference>
<name>A0ABR2KJB9_9EUKA</name>
<protein>
    <submittedName>
        <fullName evidence="1">Uncharacterized protein</fullName>
    </submittedName>
</protein>
<keyword evidence="2" id="KW-1185">Reference proteome</keyword>